<accession>A0A1J1IWC5</accession>
<dbReference type="AlphaFoldDB" id="A0A1J1IWC5"/>
<reference evidence="1 2" key="1">
    <citation type="submission" date="2015-04" db="EMBL/GenBank/DDBJ databases">
        <authorList>
            <person name="Syromyatnikov M.Y."/>
            <person name="Popov V.N."/>
        </authorList>
    </citation>
    <scope>NUCLEOTIDE SEQUENCE [LARGE SCALE GENOMIC DNA]</scope>
</reference>
<dbReference type="Proteomes" id="UP000183832">
    <property type="component" value="Unassembled WGS sequence"/>
</dbReference>
<name>A0A1J1IWC5_9DIPT</name>
<organism evidence="1 2">
    <name type="scientific">Clunio marinus</name>
    <dbReference type="NCBI Taxonomy" id="568069"/>
    <lineage>
        <taxon>Eukaryota</taxon>
        <taxon>Metazoa</taxon>
        <taxon>Ecdysozoa</taxon>
        <taxon>Arthropoda</taxon>
        <taxon>Hexapoda</taxon>
        <taxon>Insecta</taxon>
        <taxon>Pterygota</taxon>
        <taxon>Neoptera</taxon>
        <taxon>Endopterygota</taxon>
        <taxon>Diptera</taxon>
        <taxon>Nematocera</taxon>
        <taxon>Chironomoidea</taxon>
        <taxon>Chironomidae</taxon>
        <taxon>Clunio</taxon>
    </lineage>
</organism>
<evidence type="ECO:0000313" key="2">
    <source>
        <dbReference type="Proteomes" id="UP000183832"/>
    </source>
</evidence>
<gene>
    <name evidence="1" type="ORF">CLUMA_CG017494</name>
</gene>
<evidence type="ECO:0000313" key="1">
    <source>
        <dbReference type="EMBL" id="CRL04408.1"/>
    </source>
</evidence>
<sequence length="110" mass="12882">MARRIQSFKCALLSLWDNQIKRLDQFQIPILFIQTQPEGREEAKYVLIVDKQPQRKLASAFSHKLGHERTIAVHLKRERKAKVVSQCSVQRCHFHHKCSIAPFSAFSIRK</sequence>
<dbReference type="EMBL" id="CVRI01000063">
    <property type="protein sequence ID" value="CRL04408.1"/>
    <property type="molecule type" value="Genomic_DNA"/>
</dbReference>
<protein>
    <submittedName>
        <fullName evidence="1">CLUMA_CG017494, isoform A</fullName>
    </submittedName>
</protein>
<keyword evidence="2" id="KW-1185">Reference proteome</keyword>
<proteinExistence type="predicted"/>